<dbReference type="Proteomes" id="UP001597474">
    <property type="component" value="Unassembled WGS sequence"/>
</dbReference>
<organism evidence="2 3">
    <name type="scientific">Sulfitobacter aestuarii</name>
    <dbReference type="NCBI Taxonomy" id="2161676"/>
    <lineage>
        <taxon>Bacteria</taxon>
        <taxon>Pseudomonadati</taxon>
        <taxon>Pseudomonadota</taxon>
        <taxon>Alphaproteobacteria</taxon>
        <taxon>Rhodobacterales</taxon>
        <taxon>Roseobacteraceae</taxon>
        <taxon>Sulfitobacter</taxon>
    </lineage>
</organism>
<accession>A0ABW5U616</accession>
<gene>
    <name evidence="2" type="ORF">ACFSUD_17205</name>
</gene>
<reference evidence="3" key="1">
    <citation type="journal article" date="2019" name="Int. J. Syst. Evol. Microbiol.">
        <title>The Global Catalogue of Microorganisms (GCM) 10K type strain sequencing project: providing services to taxonomists for standard genome sequencing and annotation.</title>
        <authorList>
            <consortium name="The Broad Institute Genomics Platform"/>
            <consortium name="The Broad Institute Genome Sequencing Center for Infectious Disease"/>
            <person name="Wu L."/>
            <person name="Ma J."/>
        </authorList>
    </citation>
    <scope>NUCLEOTIDE SEQUENCE [LARGE SCALE GENOMIC DNA]</scope>
    <source>
        <strain evidence="3">TISTR 2562</strain>
    </source>
</reference>
<protein>
    <submittedName>
        <fullName evidence="2">Recombinase family protein</fullName>
    </submittedName>
</protein>
<dbReference type="SUPFAM" id="SSF53041">
    <property type="entry name" value="Resolvase-like"/>
    <property type="match status" value="1"/>
</dbReference>
<proteinExistence type="predicted"/>
<dbReference type="InterPro" id="IPR050639">
    <property type="entry name" value="SSR_resolvase"/>
</dbReference>
<dbReference type="PANTHER" id="PTHR30461:SF23">
    <property type="entry name" value="DNA RECOMBINASE-RELATED"/>
    <property type="match status" value="1"/>
</dbReference>
<dbReference type="PANTHER" id="PTHR30461">
    <property type="entry name" value="DNA-INVERTASE FROM LAMBDOID PROPHAGE"/>
    <property type="match status" value="1"/>
</dbReference>
<keyword evidence="3" id="KW-1185">Reference proteome</keyword>
<sequence length="221" mass="24065">MADKKIPAFAYLRTSSATNSGPDKDSDKRQLAAIEGYAAANGYEVIGTYYDAAVSGTDPIDQRPGMMSLLDAVLSNGTRTILVESPDRFARDVLVQELGYKMLKDEGIDLIPTTSPDYFGSDTPTAEMVRTILGAVAAFDRRTTVDKLRHARDRKSTAIGHRVEGRKAVPEATIAEAKRLYRASPKTGKRRSLRTIAKELAELGHVATAVRNTTPTAYARC</sequence>
<evidence type="ECO:0000313" key="3">
    <source>
        <dbReference type="Proteomes" id="UP001597474"/>
    </source>
</evidence>
<feature type="domain" description="Resolvase/invertase-type recombinase catalytic" evidence="1">
    <location>
        <begin position="7"/>
        <end position="159"/>
    </location>
</feature>
<evidence type="ECO:0000313" key="2">
    <source>
        <dbReference type="EMBL" id="MFD2741316.1"/>
    </source>
</evidence>
<evidence type="ECO:0000259" key="1">
    <source>
        <dbReference type="PROSITE" id="PS51736"/>
    </source>
</evidence>
<dbReference type="Gene3D" id="3.40.50.1390">
    <property type="entry name" value="Resolvase, N-terminal catalytic domain"/>
    <property type="match status" value="1"/>
</dbReference>
<dbReference type="PROSITE" id="PS51736">
    <property type="entry name" value="RECOMBINASES_3"/>
    <property type="match status" value="1"/>
</dbReference>
<name>A0ABW5U616_9RHOB</name>
<dbReference type="InterPro" id="IPR006119">
    <property type="entry name" value="Resolv_N"/>
</dbReference>
<dbReference type="EMBL" id="JBHUMP010000021">
    <property type="protein sequence ID" value="MFD2741316.1"/>
    <property type="molecule type" value="Genomic_DNA"/>
</dbReference>
<dbReference type="RefSeq" id="WP_386375743.1">
    <property type="nucleotide sequence ID" value="NZ_JBHUMP010000021.1"/>
</dbReference>
<dbReference type="Pfam" id="PF00239">
    <property type="entry name" value="Resolvase"/>
    <property type="match status" value="1"/>
</dbReference>
<dbReference type="SMART" id="SM00857">
    <property type="entry name" value="Resolvase"/>
    <property type="match status" value="1"/>
</dbReference>
<comment type="caution">
    <text evidence="2">The sequence shown here is derived from an EMBL/GenBank/DDBJ whole genome shotgun (WGS) entry which is preliminary data.</text>
</comment>
<dbReference type="InterPro" id="IPR036162">
    <property type="entry name" value="Resolvase-like_N_sf"/>
</dbReference>
<dbReference type="CDD" id="cd00338">
    <property type="entry name" value="Ser_Recombinase"/>
    <property type="match status" value="1"/>
</dbReference>